<dbReference type="RefSeq" id="WP_038642541.1">
    <property type="nucleotide sequence ID" value="NZ_CP009888.1"/>
</dbReference>
<proteinExistence type="predicted"/>
<keyword evidence="8" id="KW-0472">Membrane</keyword>
<dbReference type="PANTHER" id="PTHR42781">
    <property type="entry name" value="SPERMIDINE/PUTRESCINE IMPORT ATP-BINDING PROTEIN POTA"/>
    <property type="match status" value="1"/>
</dbReference>
<keyword evidence="11" id="KW-1185">Reference proteome</keyword>
<evidence type="ECO:0000256" key="3">
    <source>
        <dbReference type="ARBA" id="ARBA00022496"/>
    </source>
</evidence>
<dbReference type="SMART" id="SM00382">
    <property type="entry name" value="AAA"/>
    <property type="match status" value="1"/>
</dbReference>
<keyword evidence="7" id="KW-0406">Ion transport</keyword>
<dbReference type="Gene3D" id="3.40.50.300">
    <property type="entry name" value="P-loop containing nucleotide triphosphate hydrolases"/>
    <property type="match status" value="1"/>
</dbReference>
<dbReference type="InterPro" id="IPR017871">
    <property type="entry name" value="ABC_transporter-like_CS"/>
</dbReference>
<dbReference type="GO" id="GO:0005524">
    <property type="term" value="F:ATP binding"/>
    <property type="evidence" value="ECO:0007669"/>
    <property type="project" value="UniProtKB-KW"/>
</dbReference>
<dbReference type="SUPFAM" id="SSF52540">
    <property type="entry name" value="P-loop containing nucleoside triphosphate hydrolases"/>
    <property type="match status" value="1"/>
</dbReference>
<evidence type="ECO:0000256" key="4">
    <source>
        <dbReference type="ARBA" id="ARBA00022741"/>
    </source>
</evidence>
<keyword evidence="3" id="KW-0410">Iron transport</keyword>
<protein>
    <submittedName>
        <fullName evidence="10">ABC transporter</fullName>
    </submittedName>
</protein>
<dbReference type="GO" id="GO:0015697">
    <property type="term" value="P:quaternary ammonium group transport"/>
    <property type="evidence" value="ECO:0007669"/>
    <property type="project" value="UniProtKB-ARBA"/>
</dbReference>
<dbReference type="InterPro" id="IPR015853">
    <property type="entry name" value="ABC_transpr_FbpC"/>
</dbReference>
<keyword evidence="4" id="KW-0547">Nucleotide-binding</keyword>
<keyword evidence="1" id="KW-0813">Transport</keyword>
<reference evidence="10 11" key="1">
    <citation type="submission" date="2014-11" db="EMBL/GenBank/DDBJ databases">
        <title>Complete Genome Sequence of Pseudoalteromonas sp. Strain OCN003 Isolated from Kaneohe Bay, Oahu, Hawaii.</title>
        <authorList>
            <person name="Beurmann S."/>
            <person name="Videau P."/>
            <person name="Ushijima B."/>
            <person name="Smith A.M."/>
            <person name="Aeby G.S."/>
            <person name="Callahan S.M."/>
            <person name="Belcaid M."/>
        </authorList>
    </citation>
    <scope>NUCLEOTIDE SEQUENCE [LARGE SCALE GENOMIC DNA]</scope>
    <source>
        <strain evidence="10 11">OCN003</strain>
    </source>
</reference>
<dbReference type="PROSITE" id="PS00211">
    <property type="entry name" value="ABC_TRANSPORTER_1"/>
    <property type="match status" value="1"/>
</dbReference>
<dbReference type="CDD" id="cd03259">
    <property type="entry name" value="ABC_Carb_Solutes_like"/>
    <property type="match status" value="1"/>
</dbReference>
<evidence type="ECO:0000256" key="2">
    <source>
        <dbReference type="ARBA" id="ARBA00022475"/>
    </source>
</evidence>
<keyword evidence="2" id="KW-1003">Cell membrane</keyword>
<dbReference type="Proteomes" id="UP000030341">
    <property type="component" value="Chromosome 1"/>
</dbReference>
<organism evidence="10 11">
    <name type="scientific">Pseudoalteromonas piratica</name>
    <dbReference type="NCBI Taxonomy" id="1348114"/>
    <lineage>
        <taxon>Bacteria</taxon>
        <taxon>Pseudomonadati</taxon>
        <taxon>Pseudomonadota</taxon>
        <taxon>Gammaproteobacteria</taxon>
        <taxon>Alteromonadales</taxon>
        <taxon>Pseudoalteromonadaceae</taxon>
        <taxon>Pseudoalteromonas</taxon>
    </lineage>
</organism>
<keyword evidence="6" id="KW-0408">Iron</keyword>
<dbReference type="EMBL" id="CP009888">
    <property type="protein sequence ID" value="AIY66071.1"/>
    <property type="molecule type" value="Genomic_DNA"/>
</dbReference>
<dbReference type="GO" id="GO:0016887">
    <property type="term" value="F:ATP hydrolysis activity"/>
    <property type="evidence" value="ECO:0007669"/>
    <property type="project" value="InterPro"/>
</dbReference>
<dbReference type="HOGENOM" id="CLU_000604_1_1_6"/>
<dbReference type="InterPro" id="IPR027417">
    <property type="entry name" value="P-loop_NTPase"/>
</dbReference>
<dbReference type="InterPro" id="IPR003439">
    <property type="entry name" value="ABC_transporter-like_ATP-bd"/>
</dbReference>
<dbReference type="InterPro" id="IPR003593">
    <property type="entry name" value="AAA+_ATPase"/>
</dbReference>
<dbReference type="OrthoDB" id="9802264at2"/>
<name>A0A0A7EJ43_9GAMM</name>
<dbReference type="Pfam" id="PF00005">
    <property type="entry name" value="ABC_tran"/>
    <property type="match status" value="1"/>
</dbReference>
<evidence type="ECO:0000256" key="7">
    <source>
        <dbReference type="ARBA" id="ARBA00023065"/>
    </source>
</evidence>
<evidence type="ECO:0000259" key="9">
    <source>
        <dbReference type="PROSITE" id="PS50893"/>
    </source>
</evidence>
<evidence type="ECO:0000256" key="6">
    <source>
        <dbReference type="ARBA" id="ARBA00023004"/>
    </source>
</evidence>
<evidence type="ECO:0000313" key="10">
    <source>
        <dbReference type="EMBL" id="AIY66071.1"/>
    </source>
</evidence>
<dbReference type="STRING" id="1348114.OM33_13820"/>
<dbReference type="KEGG" id="pseo:OM33_13820"/>
<dbReference type="InterPro" id="IPR050093">
    <property type="entry name" value="ABC_SmlMolc_Importer"/>
</dbReference>
<keyword evidence="5" id="KW-0067">ATP-binding</keyword>
<sequence>MSNLSINNLEYSYNGKPILHDLSLHVNDNEIVCLLGASGCGKTTTLKAIAGLLKPSKGNISIAQVAVNGDGLYVPPQKRNIGMMFQDYALFPHLTVEQNIAFGLHQESTNVRKARVKEMLSLIKLDDFAHRYPHQLSGGQQQRVAIARALAYKPNLLLLDEPFSNIDHQVRFQLIDDIRRIIKDQQVSAIFVTHSKEEAFAFADKLAIMEEGKIAQLGTPETLYRKPATKGVAAFLSDGIFIDAEAHSGTEFKTDYGTISSLEPVMNGSGEVSGQGCIYLKPQYLSLSANEQGQGEFIASRFVGNRYLCRVKLGQQELEIPCAELESYQAGQRLAIDVKPHLVNYFAYTNKN</sequence>
<evidence type="ECO:0000256" key="8">
    <source>
        <dbReference type="ARBA" id="ARBA00023136"/>
    </source>
</evidence>
<dbReference type="PANTHER" id="PTHR42781:SF4">
    <property type="entry name" value="SPERMIDINE_PUTRESCINE IMPORT ATP-BINDING PROTEIN POTA"/>
    <property type="match status" value="1"/>
</dbReference>
<accession>A0A0A7EJ43</accession>
<feature type="domain" description="ABC transporter" evidence="9">
    <location>
        <begin position="4"/>
        <end position="236"/>
    </location>
</feature>
<dbReference type="PROSITE" id="PS50893">
    <property type="entry name" value="ABC_TRANSPORTER_2"/>
    <property type="match status" value="1"/>
</dbReference>
<evidence type="ECO:0000256" key="1">
    <source>
        <dbReference type="ARBA" id="ARBA00022448"/>
    </source>
</evidence>
<dbReference type="GO" id="GO:0015408">
    <property type="term" value="F:ABC-type ferric iron transporter activity"/>
    <property type="evidence" value="ECO:0007669"/>
    <property type="project" value="InterPro"/>
</dbReference>
<dbReference type="AlphaFoldDB" id="A0A0A7EJ43"/>
<evidence type="ECO:0000313" key="11">
    <source>
        <dbReference type="Proteomes" id="UP000030341"/>
    </source>
</evidence>
<dbReference type="FunFam" id="3.40.50.300:FF:000425">
    <property type="entry name" value="Probable ABC transporter, ATP-binding subunit"/>
    <property type="match status" value="1"/>
</dbReference>
<dbReference type="eggNOG" id="COG3842">
    <property type="taxonomic scope" value="Bacteria"/>
</dbReference>
<gene>
    <name evidence="10" type="ORF">OM33_13820</name>
</gene>
<dbReference type="GO" id="GO:0016020">
    <property type="term" value="C:membrane"/>
    <property type="evidence" value="ECO:0007669"/>
    <property type="project" value="InterPro"/>
</dbReference>
<evidence type="ECO:0000256" key="5">
    <source>
        <dbReference type="ARBA" id="ARBA00022840"/>
    </source>
</evidence>